<sequence>MARDAEGAELQGLSGLGVRVVGQAEMEDTVHQQATRDMAEQELAVEGKRLVRVETALMRKQEQLAKA</sequence>
<gene>
    <name evidence="1" type="ORF">H4R21_006435</name>
</gene>
<organism evidence="1 2">
    <name type="scientific">Coemansia helicoidea</name>
    <dbReference type="NCBI Taxonomy" id="1286919"/>
    <lineage>
        <taxon>Eukaryota</taxon>
        <taxon>Fungi</taxon>
        <taxon>Fungi incertae sedis</taxon>
        <taxon>Zoopagomycota</taxon>
        <taxon>Kickxellomycotina</taxon>
        <taxon>Kickxellomycetes</taxon>
        <taxon>Kickxellales</taxon>
        <taxon>Kickxellaceae</taxon>
        <taxon>Coemansia</taxon>
    </lineage>
</organism>
<dbReference type="EMBL" id="JANBUN010003429">
    <property type="protein sequence ID" value="KAJ2790812.1"/>
    <property type="molecule type" value="Genomic_DNA"/>
</dbReference>
<evidence type="ECO:0000313" key="2">
    <source>
        <dbReference type="Proteomes" id="UP001140087"/>
    </source>
</evidence>
<accession>A0ACC1KJY0</accession>
<feature type="non-terminal residue" evidence="1">
    <location>
        <position position="67"/>
    </location>
</feature>
<evidence type="ECO:0000313" key="1">
    <source>
        <dbReference type="EMBL" id="KAJ2790812.1"/>
    </source>
</evidence>
<dbReference type="Proteomes" id="UP001140087">
    <property type="component" value="Unassembled WGS sequence"/>
</dbReference>
<name>A0ACC1KJY0_9FUNG</name>
<proteinExistence type="predicted"/>
<reference evidence="1" key="1">
    <citation type="submission" date="2022-07" db="EMBL/GenBank/DDBJ databases">
        <title>Phylogenomic reconstructions and comparative analyses of Kickxellomycotina fungi.</title>
        <authorList>
            <person name="Reynolds N.K."/>
            <person name="Stajich J.E."/>
            <person name="Barry K."/>
            <person name="Grigoriev I.V."/>
            <person name="Crous P."/>
            <person name="Smith M.E."/>
        </authorList>
    </citation>
    <scope>NUCLEOTIDE SEQUENCE</scope>
    <source>
        <strain evidence="1">BCRC 34780</strain>
    </source>
</reference>
<keyword evidence="2" id="KW-1185">Reference proteome</keyword>
<comment type="caution">
    <text evidence="1">The sequence shown here is derived from an EMBL/GenBank/DDBJ whole genome shotgun (WGS) entry which is preliminary data.</text>
</comment>
<protein>
    <submittedName>
        <fullName evidence="1">Uncharacterized protein</fullName>
    </submittedName>
</protein>